<dbReference type="PANTHER" id="PTHR43757:SF2">
    <property type="entry name" value="AMINOMETHYLTRANSFERASE, MITOCHONDRIAL"/>
    <property type="match status" value="1"/>
</dbReference>
<dbReference type="InterPro" id="IPR006222">
    <property type="entry name" value="GCVT_N"/>
</dbReference>
<dbReference type="InterPro" id="IPR028896">
    <property type="entry name" value="GcvT/YgfZ/DmdA"/>
</dbReference>
<organism evidence="7 8">
    <name type="scientific">Roseitalea porphyridii</name>
    <dbReference type="NCBI Taxonomy" id="1852022"/>
    <lineage>
        <taxon>Bacteria</taxon>
        <taxon>Pseudomonadati</taxon>
        <taxon>Pseudomonadota</taxon>
        <taxon>Alphaproteobacteria</taxon>
        <taxon>Hyphomicrobiales</taxon>
        <taxon>Ahrensiaceae</taxon>
        <taxon>Roseitalea</taxon>
    </lineage>
</organism>
<dbReference type="Pfam" id="PF08669">
    <property type="entry name" value="GCV_T_C"/>
    <property type="match status" value="1"/>
</dbReference>
<dbReference type="InterPro" id="IPR023753">
    <property type="entry name" value="FAD/NAD-binding_dom"/>
</dbReference>
<dbReference type="Pfam" id="PF13510">
    <property type="entry name" value="Fer2_4"/>
    <property type="match status" value="1"/>
</dbReference>
<dbReference type="GO" id="GO:0005829">
    <property type="term" value="C:cytosol"/>
    <property type="evidence" value="ECO:0007669"/>
    <property type="project" value="TreeGrafter"/>
</dbReference>
<accession>A0A4P6V2R7</accession>
<dbReference type="AlphaFoldDB" id="A0A4P6V2R7"/>
<evidence type="ECO:0000256" key="2">
    <source>
        <dbReference type="ARBA" id="ARBA00023002"/>
    </source>
</evidence>
<dbReference type="PRINTS" id="PR00469">
    <property type="entry name" value="PNDRDTASEII"/>
</dbReference>
<dbReference type="InterPro" id="IPR042204">
    <property type="entry name" value="2Fe-2S-bd_N"/>
</dbReference>
<proteinExistence type="inferred from homology"/>
<dbReference type="Pfam" id="PF07992">
    <property type="entry name" value="Pyr_redox_2"/>
    <property type="match status" value="1"/>
</dbReference>
<evidence type="ECO:0000256" key="1">
    <source>
        <dbReference type="ARBA" id="ARBA00008609"/>
    </source>
</evidence>
<dbReference type="Pfam" id="PF17806">
    <property type="entry name" value="SO_alpha_A3"/>
    <property type="match status" value="1"/>
</dbReference>
<dbReference type="PIRSF" id="PIRSF037980">
    <property type="entry name" value="SoxA"/>
    <property type="match status" value="1"/>
</dbReference>
<evidence type="ECO:0000259" key="4">
    <source>
        <dbReference type="Pfam" id="PF07992"/>
    </source>
</evidence>
<comment type="similarity">
    <text evidence="1">Belongs to the GcvT family.</text>
</comment>
<sequence length="1004" mass="107655">MTAPSTTQPNRIAGAGRLTPANGVRFTFDGETYHGLAGDTLASALLANDVHLVGRSFKYHRPRGIVTAGPEEPNALVGIARGSARRQPNVRATVQEVHDGLEATSQNRWPSLSADVGEVNDWMSPVFAAGFYYKTFMWPKKAWDTVYEPFIRRAAGLGVAPDQPDPDRYAARYAHCDVLVCGGGAAGLGAALAAAEAGASVIICDERPTFGGALAFEADARIEERDGYEWAVETAAKLAAMDNVRVLPRTTAFGYYAQNFVALAERLTDHLAEPDPAMARERLWQVRAKRVVMATGAIERHMVFANNDRPGIMLASAARAYLNHYGVLIGRTIGVYTANDSAYAAAFELKRAGADIAVIADIRETVDPTLREQAGKLGIRVLTHHAVVAAGGKLRVSSIVIRPCQGGSRQVIPVGALIMSAGWTPSVHLFSQSRGKLRFDPEKRLFLPGEHAQASASAGACNGADDLAATLEEGIAAGEAAAKAARGGAKGSSVTIRAEAGGSWSGSMLGAGPNPEAGKVVKAFVDYQNDVTEKDIRLAVREGFHSIEHVKRFTTNGMATDQGKLSNMHGLAIAAEALDRPIPEVGLTTFRAPYTPVTFGALVGHGRGVLFDPVRRTAMHDSHVALGAAFEDVGQWKRPWYYPRAGEDMAATVNRECVTVRQSVGLFDASTLGKIEVVGPDAAAFLHLMYTNPFMKLGVGRLRYGIKCREDGFIYDDGVVGRIAADRFHVTTTTGGAPRVLHHMEDYLQTEFPDMEVWLTSTSEQWAVMALQGPKAAEVLAPFVGGMDLSVEAFPFMSVREGTFAGVPTRLFRMSFAGEDGFEINVPADFGKAAWDMLHDKVDEAGGCPYGTETMHVLRAEKGYIIVGQDTDGTVTPHDAGLSWAVGKNKDDFVGIRGLARPDLVTDGRRQLVGLRSKDGRTVLEEGAQIVADAGQDPPMTMIGWVSSSYWSANCGEPIAMALIEGGFDRIGQTLHVPMADGVIEVEVRDTNFWNPDKEGGADG</sequence>
<evidence type="ECO:0000259" key="6">
    <source>
        <dbReference type="Pfam" id="PF17806"/>
    </source>
</evidence>
<dbReference type="InterPro" id="IPR029043">
    <property type="entry name" value="GcvT/YgfZ_C"/>
</dbReference>
<dbReference type="EMBL" id="CP036532">
    <property type="protein sequence ID" value="QBK31767.1"/>
    <property type="molecule type" value="Genomic_DNA"/>
</dbReference>
<evidence type="ECO:0000313" key="8">
    <source>
        <dbReference type="Proteomes" id="UP000293719"/>
    </source>
</evidence>
<keyword evidence="8" id="KW-1185">Reference proteome</keyword>
<evidence type="ECO:0000259" key="3">
    <source>
        <dbReference type="Pfam" id="PF01571"/>
    </source>
</evidence>
<protein>
    <submittedName>
        <fullName evidence="7">Sarcosine oxidase subunit alpha family protein</fullName>
    </submittedName>
</protein>
<feature type="domain" description="GCVT N-terminal" evidence="3">
    <location>
        <begin position="619"/>
        <end position="890"/>
    </location>
</feature>
<feature type="domain" description="FAD/NAD(P)-binding" evidence="4">
    <location>
        <begin position="177"/>
        <end position="435"/>
    </location>
</feature>
<dbReference type="InterPro" id="IPR006277">
    <property type="entry name" value="Sarcosine_oxidase_asu"/>
</dbReference>
<dbReference type="SUPFAM" id="SSF101790">
    <property type="entry name" value="Aminomethyltransferase beta-barrel domain"/>
    <property type="match status" value="1"/>
</dbReference>
<dbReference type="GO" id="GO:0046653">
    <property type="term" value="P:tetrahydrofolate metabolic process"/>
    <property type="evidence" value="ECO:0007669"/>
    <property type="project" value="InterPro"/>
</dbReference>
<dbReference type="InterPro" id="IPR041117">
    <property type="entry name" value="SoxA_A3"/>
</dbReference>
<dbReference type="InterPro" id="IPR036188">
    <property type="entry name" value="FAD/NAD-bd_sf"/>
</dbReference>
<dbReference type="SUPFAM" id="SSF51905">
    <property type="entry name" value="FAD/NAD(P)-binding domain"/>
    <property type="match status" value="1"/>
</dbReference>
<dbReference type="Gene3D" id="3.10.20.440">
    <property type="entry name" value="2Fe-2S iron-sulphur cluster binding domain, sarcosine oxidase, alpha subunit, N-terminal domain"/>
    <property type="match status" value="1"/>
</dbReference>
<dbReference type="InterPro" id="IPR041854">
    <property type="entry name" value="BFD-like_2Fe2S-bd_dom_sf"/>
</dbReference>
<keyword evidence="2" id="KW-0560">Oxidoreductase</keyword>
<evidence type="ECO:0000313" key="7">
    <source>
        <dbReference type="EMBL" id="QBK31767.1"/>
    </source>
</evidence>
<dbReference type="Gene3D" id="1.10.10.1100">
    <property type="entry name" value="BFD-like [2Fe-2S]-binding domain"/>
    <property type="match status" value="1"/>
</dbReference>
<dbReference type="InterPro" id="IPR013977">
    <property type="entry name" value="GcvT_C"/>
</dbReference>
<dbReference type="Gene3D" id="3.50.50.60">
    <property type="entry name" value="FAD/NAD(P)-binding domain"/>
    <property type="match status" value="1"/>
</dbReference>
<dbReference type="PRINTS" id="PR00368">
    <property type="entry name" value="FADPNR"/>
</dbReference>
<dbReference type="Proteomes" id="UP000293719">
    <property type="component" value="Chromosome"/>
</dbReference>
<dbReference type="GO" id="GO:0008115">
    <property type="term" value="F:sarcosine oxidase activity"/>
    <property type="evidence" value="ECO:0007669"/>
    <property type="project" value="InterPro"/>
</dbReference>
<dbReference type="KEGG" id="rpod:E0E05_14845"/>
<reference evidence="7 8" key="1">
    <citation type="journal article" date="2017" name="Int. J. Syst. Evol. Microbiol.">
        <title>Roseitalea porphyridii gen. nov., sp. nov., isolated from a red alga, and reclassification of Hoeflea suaedae Chung et al. 2013 as Pseudohoeflea suaedae gen. nov., comb. nov.</title>
        <authorList>
            <person name="Hyeon J.W."/>
            <person name="Jeong S.E."/>
            <person name="Baek K."/>
            <person name="Jeon C.O."/>
        </authorList>
    </citation>
    <scope>NUCLEOTIDE SEQUENCE [LARGE SCALE GENOMIC DNA]</scope>
    <source>
        <strain evidence="7 8">MA7-20</strain>
    </source>
</reference>
<dbReference type="RefSeq" id="WP_131617417.1">
    <property type="nucleotide sequence ID" value="NZ_CP036532.1"/>
</dbReference>
<dbReference type="SUPFAM" id="SSF103025">
    <property type="entry name" value="Folate-binding domain"/>
    <property type="match status" value="1"/>
</dbReference>
<dbReference type="NCBIfam" id="TIGR01372">
    <property type="entry name" value="soxA"/>
    <property type="match status" value="1"/>
</dbReference>
<dbReference type="Gene3D" id="3.30.1360.120">
    <property type="entry name" value="Probable tRNA modification gtpase trme, domain 1"/>
    <property type="match status" value="1"/>
</dbReference>
<dbReference type="InterPro" id="IPR027266">
    <property type="entry name" value="TrmE/GcvT-like"/>
</dbReference>
<name>A0A4P6V2R7_9HYPH</name>
<dbReference type="OrthoDB" id="5287468at2"/>
<feature type="domain" description="SoxA A3" evidence="6">
    <location>
        <begin position="522"/>
        <end position="602"/>
    </location>
</feature>
<feature type="domain" description="Aminomethyltransferase C-terminal" evidence="5">
    <location>
        <begin position="910"/>
        <end position="993"/>
    </location>
</feature>
<dbReference type="PANTHER" id="PTHR43757">
    <property type="entry name" value="AMINOMETHYLTRANSFERASE"/>
    <property type="match status" value="1"/>
</dbReference>
<dbReference type="GeneID" id="90768582"/>
<gene>
    <name evidence="7" type="ORF">E0E05_14845</name>
</gene>
<evidence type="ECO:0000259" key="5">
    <source>
        <dbReference type="Pfam" id="PF08669"/>
    </source>
</evidence>
<dbReference type="Pfam" id="PF01571">
    <property type="entry name" value="GCV_T"/>
    <property type="match status" value="1"/>
</dbReference>